<dbReference type="Pfam" id="PF13561">
    <property type="entry name" value="adh_short_C2"/>
    <property type="match status" value="1"/>
</dbReference>
<dbReference type="InterPro" id="IPR002347">
    <property type="entry name" value="SDR_fam"/>
</dbReference>
<dbReference type="FunFam" id="3.40.50.720:FF:000084">
    <property type="entry name" value="Short-chain dehydrogenase reductase"/>
    <property type="match status" value="1"/>
</dbReference>
<name>A0A9P0EYC1_BEMTA</name>
<dbReference type="InterPro" id="IPR036291">
    <property type="entry name" value="NAD(P)-bd_dom_sf"/>
</dbReference>
<reference evidence="3" key="1">
    <citation type="submission" date="2021-12" db="EMBL/GenBank/DDBJ databases">
        <authorList>
            <person name="King R."/>
        </authorList>
    </citation>
    <scope>NUCLEOTIDE SEQUENCE</scope>
</reference>
<dbReference type="GO" id="GO:0006629">
    <property type="term" value="P:lipid metabolic process"/>
    <property type="evidence" value="ECO:0007669"/>
    <property type="project" value="UniProtKB-ARBA"/>
</dbReference>
<dbReference type="SUPFAM" id="SSF51735">
    <property type="entry name" value="NAD(P)-binding Rossmann-fold domains"/>
    <property type="match status" value="1"/>
</dbReference>
<dbReference type="InterPro" id="IPR020904">
    <property type="entry name" value="Sc_DH/Rdtase_CS"/>
</dbReference>
<dbReference type="Proteomes" id="UP001152759">
    <property type="component" value="Chromosome 1"/>
</dbReference>
<dbReference type="InterPro" id="IPR057326">
    <property type="entry name" value="KR_dom"/>
</dbReference>
<dbReference type="EMBL" id="OU963862">
    <property type="protein sequence ID" value="CAH0380951.1"/>
    <property type="molecule type" value="Genomic_DNA"/>
</dbReference>
<dbReference type="PROSITE" id="PS00061">
    <property type="entry name" value="ADH_SHORT"/>
    <property type="match status" value="1"/>
</dbReference>
<dbReference type="NCBIfam" id="NF005559">
    <property type="entry name" value="PRK07231.1"/>
    <property type="match status" value="1"/>
</dbReference>
<evidence type="ECO:0000313" key="4">
    <source>
        <dbReference type="Proteomes" id="UP001152759"/>
    </source>
</evidence>
<accession>A0A9P0EYC1</accession>
<evidence type="ECO:0000313" key="3">
    <source>
        <dbReference type="EMBL" id="CAH0380951.1"/>
    </source>
</evidence>
<sequence length="262" mass="27941">MQFEGKVVLVTGASSGIGAATAKLFAKYGASLAITGRNYANLIKTAEECNIHGKKDPLLIKADLTNETETKRLLESVLLHFNHLDILINNAGIVELGVIENTSLEQYDRIFNTNVRAVYHLTMLATPHIIARKGAIVNVSSVAALQSYVGTLAYNMSKSAIDQFTRCVALELAPKGVRVNSVNPGAVLTEMQKRGGMAGGDGALEQYVERSKKAHPLGRLGTTEEVAKAIVFLASEDASFSTGVNFPVDGGRYVLGSTGISM</sequence>
<organism evidence="3 4">
    <name type="scientific">Bemisia tabaci</name>
    <name type="common">Sweetpotato whitefly</name>
    <name type="synonym">Aleurodes tabaci</name>
    <dbReference type="NCBI Taxonomy" id="7038"/>
    <lineage>
        <taxon>Eukaryota</taxon>
        <taxon>Metazoa</taxon>
        <taxon>Ecdysozoa</taxon>
        <taxon>Arthropoda</taxon>
        <taxon>Hexapoda</taxon>
        <taxon>Insecta</taxon>
        <taxon>Pterygota</taxon>
        <taxon>Neoptera</taxon>
        <taxon>Paraneoptera</taxon>
        <taxon>Hemiptera</taxon>
        <taxon>Sternorrhyncha</taxon>
        <taxon>Aleyrodoidea</taxon>
        <taxon>Aleyrodidae</taxon>
        <taxon>Aleyrodinae</taxon>
        <taxon>Bemisia</taxon>
    </lineage>
</organism>
<dbReference type="PRINTS" id="PR00081">
    <property type="entry name" value="GDHRDH"/>
</dbReference>
<dbReference type="SMART" id="SM00822">
    <property type="entry name" value="PKS_KR"/>
    <property type="match status" value="1"/>
</dbReference>
<dbReference type="GO" id="GO:0016491">
    <property type="term" value="F:oxidoreductase activity"/>
    <property type="evidence" value="ECO:0007669"/>
    <property type="project" value="UniProtKB-KW"/>
</dbReference>
<dbReference type="PANTHER" id="PTHR43975:SF2">
    <property type="entry name" value="EG:BACR7A4.14 PROTEIN-RELATED"/>
    <property type="match status" value="1"/>
</dbReference>
<dbReference type="Gene3D" id="3.40.50.720">
    <property type="entry name" value="NAD(P)-binding Rossmann-like Domain"/>
    <property type="match status" value="1"/>
</dbReference>
<keyword evidence="4" id="KW-1185">Reference proteome</keyword>
<evidence type="ECO:0000259" key="2">
    <source>
        <dbReference type="SMART" id="SM00822"/>
    </source>
</evidence>
<dbReference type="PANTHER" id="PTHR43975">
    <property type="entry name" value="ZGC:101858"/>
    <property type="match status" value="1"/>
</dbReference>
<evidence type="ECO:0000256" key="1">
    <source>
        <dbReference type="ARBA" id="ARBA00023002"/>
    </source>
</evidence>
<gene>
    <name evidence="3" type="ORF">BEMITA_LOCUS650</name>
</gene>
<proteinExistence type="predicted"/>
<dbReference type="PRINTS" id="PR00080">
    <property type="entry name" value="SDRFAMILY"/>
</dbReference>
<protein>
    <recommendedName>
        <fullName evidence="2">Ketoreductase domain-containing protein</fullName>
    </recommendedName>
</protein>
<feature type="domain" description="Ketoreductase" evidence="2">
    <location>
        <begin position="6"/>
        <end position="191"/>
    </location>
</feature>
<dbReference type="AlphaFoldDB" id="A0A9P0EYC1"/>
<keyword evidence="1" id="KW-0560">Oxidoreductase</keyword>